<comment type="caution">
    <text evidence="2">The sequence shown here is derived from an EMBL/GenBank/DDBJ whole genome shotgun (WGS) entry which is preliminary data.</text>
</comment>
<evidence type="ECO:0000313" key="2">
    <source>
        <dbReference type="EMBL" id="KIY22785.1"/>
    </source>
</evidence>
<proteinExistence type="predicted"/>
<dbReference type="GO" id="GO:0005737">
    <property type="term" value="C:cytoplasm"/>
    <property type="evidence" value="ECO:0007669"/>
    <property type="project" value="TreeGrafter"/>
</dbReference>
<dbReference type="InterPro" id="IPR051908">
    <property type="entry name" value="Ribosomal_N-acetyltransferase"/>
</dbReference>
<dbReference type="RefSeq" id="WP_044392193.1">
    <property type="nucleotide sequence ID" value="NZ_JXIQ01000038.1"/>
</dbReference>
<name>A0A0D6ZBZ6_9BACI</name>
<dbReference type="PANTHER" id="PTHR43441">
    <property type="entry name" value="RIBOSOMAL-PROTEIN-SERINE ACETYLTRANSFERASE"/>
    <property type="match status" value="1"/>
</dbReference>
<dbReference type="EMBL" id="JXIQ01000038">
    <property type="protein sequence ID" value="KIY22785.1"/>
    <property type="molecule type" value="Genomic_DNA"/>
</dbReference>
<dbReference type="SUPFAM" id="SSF55729">
    <property type="entry name" value="Acyl-CoA N-acyltransferases (Nat)"/>
    <property type="match status" value="1"/>
</dbReference>
<protein>
    <submittedName>
        <fullName evidence="2">Alanine acetyltransferase</fullName>
    </submittedName>
</protein>
<evidence type="ECO:0000259" key="1">
    <source>
        <dbReference type="PROSITE" id="PS51186"/>
    </source>
</evidence>
<evidence type="ECO:0000313" key="3">
    <source>
        <dbReference type="Proteomes" id="UP000032512"/>
    </source>
</evidence>
<organism evidence="2 3">
    <name type="scientific">Mesobacillus subterraneus</name>
    <dbReference type="NCBI Taxonomy" id="285983"/>
    <lineage>
        <taxon>Bacteria</taxon>
        <taxon>Bacillati</taxon>
        <taxon>Bacillota</taxon>
        <taxon>Bacilli</taxon>
        <taxon>Bacillales</taxon>
        <taxon>Bacillaceae</taxon>
        <taxon>Mesobacillus</taxon>
    </lineage>
</organism>
<dbReference type="OrthoDB" id="9784707at2"/>
<dbReference type="PROSITE" id="PS51186">
    <property type="entry name" value="GNAT"/>
    <property type="match status" value="1"/>
</dbReference>
<sequence length="182" mass="21291">MFLYKIDDELSLKQAELNDAERLFELTESGREYLKMWLPWLDFTVTVDDTREFIKGSMLGYAENRSLTTVIIYKSEIVGTAGFNNINWSNKTAYIGYWLGHDYQGKGIMTRVAKGLTDYAFQLLKLNKVEIRAAEENKKSRSIPERLGFVKEGRIRQAEWLYDHYVDLIVYGVLADEWDKHQ</sequence>
<dbReference type="GO" id="GO:1990189">
    <property type="term" value="F:protein N-terminal-serine acetyltransferase activity"/>
    <property type="evidence" value="ECO:0007669"/>
    <property type="project" value="TreeGrafter"/>
</dbReference>
<reference evidence="2 3" key="1">
    <citation type="submission" date="2015-01" db="EMBL/GenBank/DDBJ databases">
        <title>Draft genome sequences of the supercritical CO2 tolerant bacteria Bacillus subterraneus MITOT1 and Bacillus cereus MIT0214.</title>
        <authorList>
            <person name="Peet K.C."/>
            <person name="Thompson J.R."/>
        </authorList>
    </citation>
    <scope>NUCLEOTIDE SEQUENCE [LARGE SCALE GENOMIC DNA]</scope>
    <source>
        <strain evidence="2 3">MITOT1</strain>
    </source>
</reference>
<dbReference type="InterPro" id="IPR016181">
    <property type="entry name" value="Acyl_CoA_acyltransferase"/>
</dbReference>
<feature type="domain" description="N-acetyltransferase" evidence="1">
    <location>
        <begin position="10"/>
        <end position="167"/>
    </location>
</feature>
<dbReference type="PATRIC" id="fig|285983.3.peg.3851"/>
<dbReference type="Gene3D" id="3.40.630.30">
    <property type="match status" value="1"/>
</dbReference>
<dbReference type="CDD" id="cd04301">
    <property type="entry name" value="NAT_SF"/>
    <property type="match status" value="1"/>
</dbReference>
<keyword evidence="3" id="KW-1185">Reference proteome</keyword>
<dbReference type="Proteomes" id="UP000032512">
    <property type="component" value="Unassembled WGS sequence"/>
</dbReference>
<dbReference type="InterPro" id="IPR000182">
    <property type="entry name" value="GNAT_dom"/>
</dbReference>
<dbReference type="AlphaFoldDB" id="A0A0D6ZBZ6"/>
<gene>
    <name evidence="2" type="ORF">UB32_06450</name>
</gene>
<keyword evidence="2" id="KW-0808">Transferase</keyword>
<dbReference type="Pfam" id="PF13302">
    <property type="entry name" value="Acetyltransf_3"/>
    <property type="match status" value="1"/>
</dbReference>
<accession>A0A0D6ZBZ6</accession>
<dbReference type="PANTHER" id="PTHR43441:SF12">
    <property type="entry name" value="RIBOSOMAL N-ACETYLTRANSFERASE YDAF-RELATED"/>
    <property type="match status" value="1"/>
</dbReference>
<dbReference type="GO" id="GO:0008999">
    <property type="term" value="F:protein-N-terminal-alanine acetyltransferase activity"/>
    <property type="evidence" value="ECO:0007669"/>
    <property type="project" value="TreeGrafter"/>
</dbReference>